<name>A0AAQ3MBV9_SYNEL</name>
<organism evidence="1 2">
    <name type="scientific">Synechococcus elongatus PCC 11801</name>
    <dbReference type="NCBI Taxonomy" id="2219813"/>
    <lineage>
        <taxon>Bacteria</taxon>
        <taxon>Bacillati</taxon>
        <taxon>Cyanobacteriota</taxon>
        <taxon>Cyanophyceae</taxon>
        <taxon>Synechococcales</taxon>
        <taxon>Synechococcaceae</taxon>
        <taxon>Synechococcus</taxon>
    </lineage>
</organism>
<dbReference type="Gene3D" id="3.40.50.1820">
    <property type="entry name" value="alpha/beta hydrolase"/>
    <property type="match status" value="1"/>
</dbReference>
<dbReference type="Proteomes" id="UP000267249">
    <property type="component" value="Chromosome"/>
</dbReference>
<dbReference type="AlphaFoldDB" id="A0AAQ3MBV9"/>
<evidence type="ECO:0000313" key="1">
    <source>
        <dbReference type="EMBL" id="WVS92441.1"/>
    </source>
</evidence>
<dbReference type="EMBL" id="CP030139">
    <property type="protein sequence ID" value="WVS92441.1"/>
    <property type="molecule type" value="Genomic_DNA"/>
</dbReference>
<accession>A0AAQ3MBV9</accession>
<proteinExistence type="predicted"/>
<dbReference type="RefSeq" id="WP_370538776.1">
    <property type="nucleotide sequence ID" value="NZ_CP030139.2"/>
</dbReference>
<gene>
    <name evidence="1" type="ORF">DOP62_02910</name>
</gene>
<dbReference type="InterPro" id="IPR029058">
    <property type="entry name" value="AB_hydrolase_fold"/>
</dbReference>
<protein>
    <recommendedName>
        <fullName evidence="3">Alpha/beta hydrolase</fullName>
    </recommendedName>
</protein>
<evidence type="ECO:0000313" key="2">
    <source>
        <dbReference type="Proteomes" id="UP000267249"/>
    </source>
</evidence>
<sequence>MSRWSVLAFHGWGWSAASWQPWQNWFTAQGADFWAGDRGYWGSPQWEWPQLGDRLWLLTHSWGLHWLPPELVARADCLICWGGFTAYHPEQEPARSQSQHALGQLRAAIAADPLAGLQGFYRQCYRPQTAPELPAIAPDRDRLLADLEQLDRSQLTVKPLLQIPQRLLLHGESDRIVPIERAQALVAQLQPTAWKFWPRQGHALPVTAIADCQQWIQAVVVE</sequence>
<evidence type="ECO:0008006" key="3">
    <source>
        <dbReference type="Google" id="ProtNLM"/>
    </source>
</evidence>
<reference evidence="1 2" key="1">
    <citation type="journal article" date="2018" name="Sci. Rep.">
        <title>Genome Features and Biochemical Characteristics of a Robust, Fast Growing and Naturally Transformable Cyanobacterium Synechococcus elongatus PCC 11801 Isolated from India.</title>
        <authorList>
            <person name="Jaiswal D."/>
            <person name="Sengupta A."/>
            <person name="Sohoni S."/>
            <person name="Sengupta S."/>
            <person name="Phadnavis A.G."/>
            <person name="Pakrasi H.B."/>
            <person name="Wangikar P.P."/>
        </authorList>
    </citation>
    <scope>NUCLEOTIDE SEQUENCE [LARGE SCALE GENOMIC DNA]</scope>
    <source>
        <strain evidence="1 2">PCC 11801</strain>
    </source>
</reference>
<dbReference type="SUPFAM" id="SSF53474">
    <property type="entry name" value="alpha/beta-Hydrolases"/>
    <property type="match status" value="1"/>
</dbReference>